<evidence type="ECO:0000256" key="18">
    <source>
        <dbReference type="ARBA" id="ARBA00023242"/>
    </source>
</evidence>
<feature type="compositionally biased region" description="Basic and acidic residues" evidence="25">
    <location>
        <begin position="393"/>
        <end position="410"/>
    </location>
</feature>
<keyword evidence="12" id="KW-0418">Kinase</keyword>
<evidence type="ECO:0000256" key="5">
    <source>
        <dbReference type="ARBA" id="ARBA00022499"/>
    </source>
</evidence>
<protein>
    <recommendedName>
        <fullName evidence="20">Serine/threonine-protein kinase PRP4 homolog</fullName>
        <ecNumber evidence="3">2.7.11.1</ecNumber>
    </recommendedName>
    <alternativeName>
        <fullName evidence="21">PRP4 pre-mRNA-processing factor 4 homolog</fullName>
    </alternativeName>
</protein>
<keyword evidence="8" id="KW-0507">mRNA processing</keyword>
<feature type="compositionally biased region" description="Low complexity" evidence="25">
    <location>
        <begin position="144"/>
        <end position="157"/>
    </location>
</feature>
<feature type="compositionally biased region" description="Basic and acidic residues" evidence="25">
    <location>
        <begin position="134"/>
        <end position="143"/>
    </location>
</feature>
<feature type="compositionally biased region" description="Low complexity" evidence="25">
    <location>
        <begin position="505"/>
        <end position="516"/>
    </location>
</feature>
<feature type="compositionally biased region" description="Basic and acidic residues" evidence="25">
    <location>
        <begin position="583"/>
        <end position="593"/>
    </location>
</feature>
<feature type="compositionally biased region" description="Basic and acidic residues" evidence="25">
    <location>
        <begin position="211"/>
        <end position="238"/>
    </location>
</feature>
<dbReference type="EC" id="2.7.11.1" evidence="3"/>
<feature type="region of interest" description="Disordered" evidence="25">
    <location>
        <begin position="1"/>
        <end position="526"/>
    </location>
</feature>
<comment type="catalytic activity">
    <reaction evidence="23">
        <text>L-threonyl-[protein] + ATP = O-phospho-L-threonyl-[protein] + ADP + H(+)</text>
        <dbReference type="Rhea" id="RHEA:46608"/>
        <dbReference type="Rhea" id="RHEA-COMP:11060"/>
        <dbReference type="Rhea" id="RHEA-COMP:11605"/>
        <dbReference type="ChEBI" id="CHEBI:15378"/>
        <dbReference type="ChEBI" id="CHEBI:30013"/>
        <dbReference type="ChEBI" id="CHEBI:30616"/>
        <dbReference type="ChEBI" id="CHEBI:61977"/>
        <dbReference type="ChEBI" id="CHEBI:456216"/>
        <dbReference type="EC" id="2.7.11.1"/>
    </reaction>
    <physiologicalReaction direction="left-to-right" evidence="23">
        <dbReference type="Rhea" id="RHEA:46609"/>
    </physiologicalReaction>
</comment>
<keyword evidence="15" id="KW-0832">Ubl conjugation</keyword>
<feature type="compositionally biased region" description="Low complexity" evidence="25">
    <location>
        <begin position="188"/>
        <end position="210"/>
    </location>
</feature>
<dbReference type="Pfam" id="PF00069">
    <property type="entry name" value="Pkinase"/>
    <property type="match status" value="1"/>
</dbReference>
<dbReference type="Gene3D" id="1.10.510.10">
    <property type="entry name" value="Transferase(Phosphotransferase) domain 1"/>
    <property type="match status" value="1"/>
</dbReference>
<feature type="domain" description="Protein kinase" evidence="26">
    <location>
        <begin position="654"/>
        <end position="970"/>
    </location>
</feature>
<evidence type="ECO:0000256" key="12">
    <source>
        <dbReference type="ARBA" id="ARBA00022777"/>
    </source>
</evidence>
<name>A0A914X8T2_9BILA</name>
<organism evidence="27 28">
    <name type="scientific">Plectus sambesii</name>
    <dbReference type="NCBI Taxonomy" id="2011161"/>
    <lineage>
        <taxon>Eukaryota</taxon>
        <taxon>Metazoa</taxon>
        <taxon>Ecdysozoa</taxon>
        <taxon>Nematoda</taxon>
        <taxon>Chromadorea</taxon>
        <taxon>Plectida</taxon>
        <taxon>Plectina</taxon>
        <taxon>Plectoidea</taxon>
        <taxon>Plectidae</taxon>
        <taxon>Plectus</taxon>
    </lineage>
</organism>
<dbReference type="PROSITE" id="PS50011">
    <property type="entry name" value="PROTEIN_KINASE_DOM"/>
    <property type="match status" value="1"/>
</dbReference>
<reference evidence="28" key="1">
    <citation type="submission" date="2022-11" db="UniProtKB">
        <authorList>
            <consortium name="WormBaseParasite"/>
        </authorList>
    </citation>
    <scope>IDENTIFICATION</scope>
</reference>
<feature type="compositionally biased region" description="Basic residues" evidence="25">
    <location>
        <begin position="15"/>
        <end position="24"/>
    </location>
</feature>
<evidence type="ECO:0000256" key="19">
    <source>
        <dbReference type="ARBA" id="ARBA00023596"/>
    </source>
</evidence>
<dbReference type="AlphaFoldDB" id="A0A914X8T2"/>
<sequence length="973" mass="110777">MEPKSDDDAVEDSRKAKKHRKRKHTDADSDAENGKKAHKKKKKKEKKAKKHKKDKVKKHKEDSADDSTTAAAAKVKLVDDAYSSEDDDDKKSVKSPNSREDGELSDSELAELELKKAIIERELQKNSKTPTPPPRKEADDKADVSVVSQAAADSKVAGAATKKGEEKEPRQRHPSHSDAKLSNDERLSSASKSKTDNSSSHRQQASSSTKRGGDDDRRDASSSRVKREPSVDRKRPSARESSPARNGKRRSRSRSKERPPSRSKERPRSRSKERTTSNRPDVRSRERERPPVRDRRSPPRRPDRSADRSIDRSRDRATRGADFYGGNRRRTPPRDAGRRPLSGTRERDDRRGGGGRGRDRRDADRDRDRRRGDDRSSDRKRDDPFKGSLSEGMLDKGKDQDDEPTKNIDWHDDDEDEETLIERRRLERQKLLQKLETNNSAAPSPRAESPPTAQQSASHTPRSVSSPGLSANASDSESDGEGDEDAKTERLLQKAQKELRRGRSRSASTSRALTPSHDSDTSDSPFNFVEEMKLKVAHIRGHKVEEVDEAVKQEIEDFKALTVPSEEINAAIKEEKPDEEETSKEPPAKKTEPDNAAVSFDMFADDASLPKEVLQKAAVVVATHENAHAALKDNWDDVEGYYRVRIGEMLDGRYRVYGYTGQGVFGNVVRATDTARSNMHVAVKIIRNNEIMRKTGMRELEVLRRLNEADREDRFHCLQLYRHFFHHQHLCLVFESLSMNLRELLKKYGNNVGLHMKAVRSYAQQLLFALRLLKKCNFLHGDIKPDNILVNETKLTLKLCDFGSSCHVADAEVAPYLVSRFYRAPELMLGLPYDFCIDQWSVAVTLYEVYTGRIMFSGKSNNQMLKYIMELKGKLPNKLIRKGQFKDQHFDQNCNFLYHEVDKVTQRDKVTTLATIKQSRDLMTELIGEQDLDKEGMRKLDQFRDLLDKMLALDPSKRITCGDALKHSFIIEK</sequence>
<evidence type="ECO:0000256" key="1">
    <source>
        <dbReference type="ARBA" id="ARBA00004123"/>
    </source>
</evidence>
<dbReference type="CDD" id="cd14135">
    <property type="entry name" value="STKc_PRP4"/>
    <property type="match status" value="1"/>
</dbReference>
<evidence type="ECO:0000256" key="21">
    <source>
        <dbReference type="ARBA" id="ARBA00031858"/>
    </source>
</evidence>
<feature type="compositionally biased region" description="Basic and acidic residues" evidence="25">
    <location>
        <begin position="162"/>
        <end position="187"/>
    </location>
</feature>
<feature type="region of interest" description="Disordered" evidence="25">
    <location>
        <begin position="566"/>
        <end position="595"/>
    </location>
</feature>
<feature type="compositionally biased region" description="Basic and acidic residues" evidence="25">
    <location>
        <begin position="485"/>
        <end position="501"/>
    </location>
</feature>
<dbReference type="GO" id="GO:0005524">
    <property type="term" value="F:ATP binding"/>
    <property type="evidence" value="ECO:0007669"/>
    <property type="project" value="UniProtKB-KW"/>
</dbReference>
<evidence type="ECO:0000256" key="4">
    <source>
        <dbReference type="ARBA" id="ARBA00022454"/>
    </source>
</evidence>
<feature type="compositionally biased region" description="Low complexity" evidence="25">
    <location>
        <begin position="432"/>
        <end position="453"/>
    </location>
</feature>
<dbReference type="GO" id="GO:0004674">
    <property type="term" value="F:protein serine/threonine kinase activity"/>
    <property type="evidence" value="ECO:0007669"/>
    <property type="project" value="UniProtKB-KW"/>
</dbReference>
<feature type="compositionally biased region" description="Basic and acidic residues" evidence="25">
    <location>
        <begin position="112"/>
        <end position="125"/>
    </location>
</feature>
<comment type="subcellular location">
    <subcellularLocation>
        <location evidence="2">Chromosome</location>
        <location evidence="2">Centromere</location>
        <location evidence="2">Kinetochore</location>
    </subcellularLocation>
    <subcellularLocation>
        <location evidence="1">Nucleus</location>
    </subcellularLocation>
</comment>
<keyword evidence="6" id="KW-0723">Serine/threonine-protein kinase</keyword>
<dbReference type="GO" id="GO:0005681">
    <property type="term" value="C:spliceosomal complex"/>
    <property type="evidence" value="ECO:0007669"/>
    <property type="project" value="UniProtKB-KW"/>
</dbReference>
<evidence type="ECO:0000256" key="17">
    <source>
        <dbReference type="ARBA" id="ARBA00023187"/>
    </source>
</evidence>
<feature type="compositionally biased region" description="Basic and acidic residues" evidence="25">
    <location>
        <begin position="254"/>
        <end position="319"/>
    </location>
</feature>
<evidence type="ECO:0000256" key="6">
    <source>
        <dbReference type="ARBA" id="ARBA00022527"/>
    </source>
</evidence>
<feature type="compositionally biased region" description="Basic and acidic residues" evidence="25">
    <location>
        <begin position="89"/>
        <end position="102"/>
    </location>
</feature>
<keyword evidence="16" id="KW-0007">Acetylation</keyword>
<evidence type="ECO:0000256" key="2">
    <source>
        <dbReference type="ARBA" id="ARBA00004629"/>
    </source>
</evidence>
<dbReference type="GO" id="GO:0000776">
    <property type="term" value="C:kinetochore"/>
    <property type="evidence" value="ECO:0007669"/>
    <property type="project" value="UniProtKB-KW"/>
</dbReference>
<keyword evidence="17" id="KW-0508">mRNA splicing</keyword>
<evidence type="ECO:0000313" key="27">
    <source>
        <dbReference type="Proteomes" id="UP000887566"/>
    </source>
</evidence>
<evidence type="ECO:0000256" key="14">
    <source>
        <dbReference type="ARBA" id="ARBA00022840"/>
    </source>
</evidence>
<dbReference type="InterPro" id="IPR000719">
    <property type="entry name" value="Prot_kinase_dom"/>
</dbReference>
<dbReference type="FunFam" id="1.10.510.10:FF:000078">
    <property type="entry name" value="Serine/threonine-protein kinase PRP4 homolog"/>
    <property type="match status" value="1"/>
</dbReference>
<dbReference type="PANTHER" id="PTHR24058">
    <property type="entry name" value="DUAL SPECIFICITY PROTEIN KINASE"/>
    <property type="match status" value="1"/>
</dbReference>
<keyword evidence="5" id="KW-1017">Isopeptide bond</keyword>
<evidence type="ECO:0000256" key="8">
    <source>
        <dbReference type="ARBA" id="ARBA00022664"/>
    </source>
</evidence>
<evidence type="ECO:0000256" key="25">
    <source>
        <dbReference type="SAM" id="MobiDB-lite"/>
    </source>
</evidence>
<comment type="similarity">
    <text evidence="19">Belongs to the protein kinase superfamily. CMGC Ser/Thr protein kinase family.</text>
</comment>
<evidence type="ECO:0000256" key="24">
    <source>
        <dbReference type="ARBA" id="ARBA00048977"/>
    </source>
</evidence>
<evidence type="ECO:0000256" key="11">
    <source>
        <dbReference type="ARBA" id="ARBA00022741"/>
    </source>
</evidence>
<keyword evidence="13" id="KW-0995">Kinetochore</keyword>
<keyword evidence="18" id="KW-0539">Nucleus</keyword>
<evidence type="ECO:0000256" key="16">
    <source>
        <dbReference type="ARBA" id="ARBA00022990"/>
    </source>
</evidence>
<keyword evidence="7" id="KW-0597">Phosphoprotein</keyword>
<keyword evidence="27" id="KW-1185">Reference proteome</keyword>
<feature type="compositionally biased region" description="Basic residues" evidence="25">
    <location>
        <begin position="36"/>
        <end position="58"/>
    </location>
</feature>
<comment type="catalytic activity">
    <reaction evidence="24">
        <text>L-seryl-[protein] + ATP = O-phospho-L-seryl-[protein] + ADP + H(+)</text>
        <dbReference type="Rhea" id="RHEA:17989"/>
        <dbReference type="Rhea" id="RHEA-COMP:9863"/>
        <dbReference type="Rhea" id="RHEA-COMP:11604"/>
        <dbReference type="ChEBI" id="CHEBI:15378"/>
        <dbReference type="ChEBI" id="CHEBI:29999"/>
        <dbReference type="ChEBI" id="CHEBI:30616"/>
        <dbReference type="ChEBI" id="CHEBI:83421"/>
        <dbReference type="ChEBI" id="CHEBI:456216"/>
        <dbReference type="EC" id="2.7.11.1"/>
    </reaction>
    <physiologicalReaction direction="left-to-right" evidence="24">
        <dbReference type="Rhea" id="RHEA:17990"/>
    </physiologicalReaction>
</comment>
<keyword evidence="14" id="KW-0067">ATP-binding</keyword>
<evidence type="ECO:0000256" key="3">
    <source>
        <dbReference type="ARBA" id="ARBA00012513"/>
    </source>
</evidence>
<dbReference type="InterPro" id="IPR011009">
    <property type="entry name" value="Kinase-like_dom_sf"/>
</dbReference>
<evidence type="ECO:0000256" key="7">
    <source>
        <dbReference type="ARBA" id="ARBA00022553"/>
    </source>
</evidence>
<feature type="compositionally biased region" description="Low complexity" evidence="25">
    <location>
        <begin position="66"/>
        <end position="75"/>
    </location>
</feature>
<evidence type="ECO:0000256" key="15">
    <source>
        <dbReference type="ARBA" id="ARBA00022843"/>
    </source>
</evidence>
<proteinExistence type="inferred from homology"/>
<evidence type="ECO:0000256" key="9">
    <source>
        <dbReference type="ARBA" id="ARBA00022679"/>
    </source>
</evidence>
<keyword evidence="9" id="KW-0808">Transferase</keyword>
<keyword evidence="11" id="KW-0547">Nucleotide-binding</keyword>
<keyword evidence="10" id="KW-0747">Spliceosome</keyword>
<evidence type="ECO:0000256" key="10">
    <source>
        <dbReference type="ARBA" id="ARBA00022728"/>
    </source>
</evidence>
<dbReference type="FunFam" id="3.30.200.20:FF:000123">
    <property type="entry name" value="serine/threonine-protein kinase PRP4 homolog"/>
    <property type="match status" value="1"/>
</dbReference>
<evidence type="ECO:0000313" key="28">
    <source>
        <dbReference type="WBParaSite" id="PSAMB.scaffold6509size9339.g28626.t1"/>
    </source>
</evidence>
<evidence type="ECO:0000256" key="22">
    <source>
        <dbReference type="ARBA" id="ARBA00046964"/>
    </source>
</evidence>
<evidence type="ECO:0000259" key="26">
    <source>
        <dbReference type="PROSITE" id="PS50011"/>
    </source>
</evidence>
<dbReference type="GO" id="GO:0045292">
    <property type="term" value="P:mRNA cis splicing, via spliceosome"/>
    <property type="evidence" value="ECO:0007669"/>
    <property type="project" value="InterPro"/>
</dbReference>
<dbReference type="InterPro" id="IPR008271">
    <property type="entry name" value="Ser/Thr_kinase_AS"/>
</dbReference>
<accession>A0A914X8T2</accession>
<feature type="compositionally biased region" description="Polar residues" evidence="25">
    <location>
        <begin position="454"/>
        <end position="473"/>
    </location>
</feature>
<dbReference type="WBParaSite" id="PSAMB.scaffold6509size9339.g28626.t1">
    <property type="protein sequence ID" value="PSAMB.scaffold6509size9339.g28626.t1"/>
    <property type="gene ID" value="PSAMB.scaffold6509size9339.g28626"/>
</dbReference>
<evidence type="ECO:0000256" key="13">
    <source>
        <dbReference type="ARBA" id="ARBA00022838"/>
    </source>
</evidence>
<dbReference type="Proteomes" id="UP000887566">
    <property type="component" value="Unplaced"/>
</dbReference>
<dbReference type="InterPro" id="IPR050494">
    <property type="entry name" value="Ser_Thr_dual-spec_kinase"/>
</dbReference>
<feature type="compositionally biased region" description="Basic and acidic residues" evidence="25">
    <location>
        <begin position="1"/>
        <end position="14"/>
    </location>
</feature>
<keyword evidence="4" id="KW-0158">Chromosome</keyword>
<dbReference type="InterPro" id="IPR044092">
    <property type="entry name" value="STKc_PRP4"/>
</dbReference>
<dbReference type="SMART" id="SM00220">
    <property type="entry name" value="S_TKc"/>
    <property type="match status" value="1"/>
</dbReference>
<comment type="subunit">
    <text evidence="22">Interacts with CLK1 C-terminus. Associates with the U5 snRNP and NCOR1 deacetylase complexes. Identified in the spliceosome C complex.</text>
</comment>
<dbReference type="PROSITE" id="PS00108">
    <property type="entry name" value="PROTEIN_KINASE_ST"/>
    <property type="match status" value="1"/>
</dbReference>
<evidence type="ECO:0000256" key="23">
    <source>
        <dbReference type="ARBA" id="ARBA00048659"/>
    </source>
</evidence>
<feature type="compositionally biased region" description="Basic and acidic residues" evidence="25">
    <location>
        <begin position="420"/>
        <end position="430"/>
    </location>
</feature>
<feature type="compositionally biased region" description="Basic and acidic residues" evidence="25">
    <location>
        <begin position="332"/>
        <end position="385"/>
    </location>
</feature>
<dbReference type="Gene3D" id="3.30.200.20">
    <property type="entry name" value="Phosphorylase Kinase, domain 1"/>
    <property type="match status" value="1"/>
</dbReference>
<evidence type="ECO:0000256" key="20">
    <source>
        <dbReference type="ARBA" id="ARBA00023637"/>
    </source>
</evidence>
<dbReference type="PANTHER" id="PTHR24058:SF103">
    <property type="entry name" value="SERINE_THREONINE-PROTEIN KINASE PRP4 HOMOLOG"/>
    <property type="match status" value="1"/>
</dbReference>
<dbReference type="SUPFAM" id="SSF56112">
    <property type="entry name" value="Protein kinase-like (PK-like)"/>
    <property type="match status" value="1"/>
</dbReference>